<reference evidence="6" key="2">
    <citation type="submission" date="2025-04" db="UniProtKB">
        <authorList>
            <consortium name="RefSeq"/>
        </authorList>
    </citation>
    <scope>IDENTIFICATION</scope>
</reference>
<protein>
    <submittedName>
        <fullName evidence="4 6">Emerin</fullName>
    </submittedName>
</protein>
<proteinExistence type="predicted"/>
<name>A0A3B4FDJ9_9CICH</name>
<feature type="region of interest" description="Disordered" evidence="1">
    <location>
        <begin position="41"/>
        <end position="147"/>
    </location>
</feature>
<reference evidence="4" key="1">
    <citation type="submission" date="2023-09" db="UniProtKB">
        <authorList>
            <consortium name="Ensembl"/>
        </authorList>
    </citation>
    <scope>IDENTIFICATION</scope>
</reference>
<evidence type="ECO:0000256" key="1">
    <source>
        <dbReference type="SAM" id="MobiDB-lite"/>
    </source>
</evidence>
<dbReference type="AlphaFoldDB" id="A0A3B4FDJ9"/>
<dbReference type="InterPro" id="IPR003887">
    <property type="entry name" value="LEM_dom"/>
</dbReference>
<dbReference type="SUPFAM" id="SSF63451">
    <property type="entry name" value="LEM domain"/>
    <property type="match status" value="1"/>
</dbReference>
<dbReference type="SMART" id="SM00540">
    <property type="entry name" value="LEM"/>
    <property type="match status" value="1"/>
</dbReference>
<dbReference type="Gene3D" id="1.10.720.40">
    <property type="match status" value="1"/>
</dbReference>
<dbReference type="GeneID" id="102203820"/>
<feature type="compositionally biased region" description="Polar residues" evidence="1">
    <location>
        <begin position="125"/>
        <end position="134"/>
    </location>
</feature>
<evidence type="ECO:0000256" key="2">
    <source>
        <dbReference type="SAM" id="Phobius"/>
    </source>
</evidence>
<evidence type="ECO:0000313" key="4">
    <source>
        <dbReference type="Ensembl" id="ENSPNYP00000007759.1"/>
    </source>
</evidence>
<feature type="transmembrane region" description="Helical" evidence="2">
    <location>
        <begin position="157"/>
        <end position="175"/>
    </location>
</feature>
<keyword evidence="2" id="KW-1133">Transmembrane helix</keyword>
<dbReference type="RefSeq" id="XP_005732920.1">
    <property type="nucleotide sequence ID" value="XM_005732863.1"/>
</dbReference>
<keyword evidence="5" id="KW-1185">Reference proteome</keyword>
<dbReference type="InterPro" id="IPR011015">
    <property type="entry name" value="LEM/LEM-like_dom_sf"/>
</dbReference>
<feature type="compositionally biased region" description="Basic and acidic residues" evidence="1">
    <location>
        <begin position="86"/>
        <end position="97"/>
    </location>
</feature>
<dbReference type="Ensembl" id="ENSPNYT00000007949.1">
    <property type="protein sequence ID" value="ENSPNYP00000007759.1"/>
    <property type="gene ID" value="ENSPNYG00000005956.1"/>
</dbReference>
<accession>A0A3B4FDJ9</accession>
<evidence type="ECO:0000313" key="5">
    <source>
        <dbReference type="Proteomes" id="UP000695023"/>
    </source>
</evidence>
<dbReference type="Pfam" id="PF03020">
    <property type="entry name" value="LEM"/>
    <property type="match status" value="1"/>
</dbReference>
<dbReference type="FunFam" id="1.10.720.40:FF:000001">
    <property type="entry name" value="LEM domain containing 2, isoform CRA_a"/>
    <property type="match status" value="1"/>
</dbReference>
<keyword evidence="2" id="KW-0812">Transmembrane</keyword>
<dbReference type="GeneTree" id="ENSGT00510000050141"/>
<dbReference type="OrthoDB" id="10015574at2759"/>
<evidence type="ECO:0000313" key="6">
    <source>
        <dbReference type="RefSeq" id="XP_005732920.1"/>
    </source>
</evidence>
<keyword evidence="2" id="KW-0472">Membrane</keyword>
<dbReference type="PROSITE" id="PS50954">
    <property type="entry name" value="LEM"/>
    <property type="match status" value="1"/>
</dbReference>
<dbReference type="InterPro" id="IPR051656">
    <property type="entry name" value="LEM_domain"/>
</dbReference>
<feature type="domain" description="LEM" evidence="3">
    <location>
        <begin position="1"/>
        <end position="45"/>
    </location>
</feature>
<dbReference type="Proteomes" id="UP000695023">
    <property type="component" value="Unplaced"/>
</dbReference>
<dbReference type="PANTHER" id="PTHR12019:SF5">
    <property type="entry name" value="EMERIN (EMERY-DREIFUSS MUSCULAR DYSTROPHY)"/>
    <property type="match status" value="1"/>
</dbReference>
<organism evidence="4">
    <name type="scientific">Pundamilia nyererei</name>
    <dbReference type="NCBI Taxonomy" id="303518"/>
    <lineage>
        <taxon>Eukaryota</taxon>
        <taxon>Metazoa</taxon>
        <taxon>Chordata</taxon>
        <taxon>Craniata</taxon>
        <taxon>Vertebrata</taxon>
        <taxon>Euteleostomi</taxon>
        <taxon>Actinopterygii</taxon>
        <taxon>Neopterygii</taxon>
        <taxon>Teleostei</taxon>
        <taxon>Neoteleostei</taxon>
        <taxon>Acanthomorphata</taxon>
        <taxon>Ovalentaria</taxon>
        <taxon>Cichlomorphae</taxon>
        <taxon>Cichliformes</taxon>
        <taxon>Cichlidae</taxon>
        <taxon>African cichlids</taxon>
        <taxon>Pseudocrenilabrinae</taxon>
        <taxon>Haplochromini</taxon>
        <taxon>Pundamilia</taxon>
    </lineage>
</organism>
<dbReference type="PANTHER" id="PTHR12019">
    <property type="entry name" value="LAMINA-ASSOCIATED POLYPEPTIDE THYMOPOIETIN"/>
    <property type="match status" value="1"/>
</dbReference>
<evidence type="ECO:0000259" key="3">
    <source>
        <dbReference type="PROSITE" id="PS50954"/>
    </source>
</evidence>
<gene>
    <name evidence="6" type="primary">emd</name>
</gene>
<sequence>MSSLSDKSAQEISDLLDEYGIKHGPVVESTRNLYEKKLKEAMAKGKRAKPSPDKTYYREEEEEVTYVYRTPAKSEASGDRGAYPRARQEWNERDYQHETSYSNYSKPKPEYNRSSYGNEPDMYDTPSTYRSTYAKSPPMKSGQDVPDAPKSSRLIPLWVQFVFFLAVAVFLYLVFSTMETNETPKGIK</sequence>